<dbReference type="eggNOG" id="COG3005">
    <property type="taxonomic scope" value="Bacteria"/>
</dbReference>
<evidence type="ECO:0000256" key="5">
    <source>
        <dbReference type="ARBA" id="ARBA00022982"/>
    </source>
</evidence>
<organism evidence="8 9">
    <name type="scientific">Desulfurispirillum indicum (strain ATCC BAA-1389 / DSM 22839 / S5)</name>
    <dbReference type="NCBI Taxonomy" id="653733"/>
    <lineage>
        <taxon>Bacteria</taxon>
        <taxon>Pseudomonadati</taxon>
        <taxon>Chrysiogenota</taxon>
        <taxon>Chrysiogenia</taxon>
        <taxon>Chrysiogenales</taxon>
        <taxon>Chrysiogenaceae</taxon>
        <taxon>Desulfurispirillum</taxon>
    </lineage>
</organism>
<dbReference type="KEGG" id="din:Selin_2181"/>
<dbReference type="STRING" id="653733.Selin_2181"/>
<keyword evidence="2" id="KW-0813">Transport</keyword>
<dbReference type="EMBL" id="CP002432">
    <property type="protein sequence ID" value="ADU66901.1"/>
    <property type="molecule type" value="Genomic_DNA"/>
</dbReference>
<evidence type="ECO:0000256" key="3">
    <source>
        <dbReference type="ARBA" id="ARBA00022617"/>
    </source>
</evidence>
<name>E6W3M0_DESIS</name>
<dbReference type="AlphaFoldDB" id="E6W3M0"/>
<dbReference type="InterPro" id="IPR036280">
    <property type="entry name" value="Multihaem_cyt_sf"/>
</dbReference>
<evidence type="ECO:0000259" key="7">
    <source>
        <dbReference type="Pfam" id="PF03264"/>
    </source>
</evidence>
<keyword evidence="5" id="KW-0249">Electron transport</keyword>
<accession>E6W3M0</accession>
<protein>
    <recommendedName>
        <fullName evidence="7">NapC/NirT cytochrome c N-terminal domain-containing protein</fullName>
    </recommendedName>
</protein>
<feature type="domain" description="NapC/NirT cytochrome c N-terminal" evidence="7">
    <location>
        <begin position="7"/>
        <end position="138"/>
    </location>
</feature>
<evidence type="ECO:0000256" key="6">
    <source>
        <dbReference type="ARBA" id="ARBA00023004"/>
    </source>
</evidence>
<dbReference type="SUPFAM" id="SSF48695">
    <property type="entry name" value="Multiheme cytochromes"/>
    <property type="match status" value="1"/>
</dbReference>
<reference evidence="8 9" key="1">
    <citation type="submission" date="2010-12" db="EMBL/GenBank/DDBJ databases">
        <title>Complete sequence of Desulfurispirillum indicum S5.</title>
        <authorList>
            <consortium name="US DOE Joint Genome Institute"/>
            <person name="Lucas S."/>
            <person name="Copeland A."/>
            <person name="Lapidus A."/>
            <person name="Cheng J.-F."/>
            <person name="Goodwin L."/>
            <person name="Pitluck S."/>
            <person name="Chertkov O."/>
            <person name="Held B."/>
            <person name="Detter J.C."/>
            <person name="Han C."/>
            <person name="Tapia R."/>
            <person name="Land M."/>
            <person name="Hauser L."/>
            <person name="Kyrpides N."/>
            <person name="Ivanova N."/>
            <person name="Mikhailova N."/>
            <person name="Haggblom M."/>
            <person name="Rauschenbach I."/>
            <person name="Bini E."/>
            <person name="Woyke T."/>
        </authorList>
    </citation>
    <scope>NUCLEOTIDE SEQUENCE [LARGE SCALE GENOMIC DNA]</scope>
    <source>
        <strain evidence="9">ATCC BAA-1389 / DSM 22839 / S5</strain>
    </source>
</reference>
<sequence length="155" mass="17312">MKNLSPKAWIIVGVVALFIIVGGTVSVANKTSSDSFCIRCHAYEKVSWDHGDHPDVGCIACHTKGMMTDKVKGIQKVYLTSTGQVNPHNDLLPSYKEAITENCIGCHLSREQRSERPIFSARHDEYMKYQATCMGCHDPGHVKSMQNQRFAASRR</sequence>
<comment type="subcellular location">
    <subcellularLocation>
        <location evidence="1">Cell envelope</location>
    </subcellularLocation>
</comment>
<keyword evidence="3" id="KW-0349">Heme</keyword>
<proteinExistence type="predicted"/>
<dbReference type="GO" id="GO:0030313">
    <property type="term" value="C:cell envelope"/>
    <property type="evidence" value="ECO:0007669"/>
    <property type="project" value="UniProtKB-SubCell"/>
</dbReference>
<dbReference type="InterPro" id="IPR005126">
    <property type="entry name" value="NapC/NirT_cyt_c_N"/>
</dbReference>
<dbReference type="Proteomes" id="UP000002572">
    <property type="component" value="Chromosome"/>
</dbReference>
<keyword evidence="6" id="KW-0408">Iron</keyword>
<dbReference type="InParanoid" id="E6W3M0"/>
<dbReference type="OrthoDB" id="9791652at2"/>
<keyword evidence="9" id="KW-1185">Reference proteome</keyword>
<dbReference type="GO" id="GO:0046872">
    <property type="term" value="F:metal ion binding"/>
    <property type="evidence" value="ECO:0007669"/>
    <property type="project" value="UniProtKB-KW"/>
</dbReference>
<dbReference type="InterPro" id="IPR038266">
    <property type="entry name" value="NapC/NirT_cytc_sf"/>
</dbReference>
<evidence type="ECO:0000313" key="9">
    <source>
        <dbReference type="Proteomes" id="UP000002572"/>
    </source>
</evidence>
<evidence type="ECO:0000256" key="2">
    <source>
        <dbReference type="ARBA" id="ARBA00022448"/>
    </source>
</evidence>
<evidence type="ECO:0000256" key="4">
    <source>
        <dbReference type="ARBA" id="ARBA00022723"/>
    </source>
</evidence>
<evidence type="ECO:0000256" key="1">
    <source>
        <dbReference type="ARBA" id="ARBA00004196"/>
    </source>
</evidence>
<dbReference type="RefSeq" id="WP_013506779.1">
    <property type="nucleotide sequence ID" value="NC_014836.1"/>
</dbReference>
<evidence type="ECO:0000313" key="8">
    <source>
        <dbReference type="EMBL" id="ADU66901.1"/>
    </source>
</evidence>
<keyword evidence="4" id="KW-0479">Metal-binding</keyword>
<dbReference type="Pfam" id="PF03264">
    <property type="entry name" value="Cytochrom_NNT"/>
    <property type="match status" value="1"/>
</dbReference>
<gene>
    <name evidence="8" type="ordered locus">Selin_2181</name>
</gene>
<dbReference type="HOGENOM" id="CLU_1692658_0_0_0"/>
<dbReference type="Gene3D" id="1.10.3820.10">
    <property type="entry name" value="Di-heme elbow motif domain"/>
    <property type="match status" value="1"/>
</dbReference>